<keyword evidence="9" id="KW-1185">Reference proteome</keyword>
<evidence type="ECO:0000256" key="4">
    <source>
        <dbReference type="ARBA" id="ARBA00022448"/>
    </source>
</evidence>
<dbReference type="RefSeq" id="WP_138573087.1">
    <property type="nucleotide sequence ID" value="NZ_CP040818.1"/>
</dbReference>
<evidence type="ECO:0000313" key="8">
    <source>
        <dbReference type="EMBL" id="QDL92347.1"/>
    </source>
</evidence>
<sequence length="301" mass="31073">MTRLRAVVLGAAAGGGLPQWNCGCANCNAARRGEIPPQTQSSLAVTANGEDWLVLNASPDIGRQLAASPALHPTALRDVPLKSVMLTNGDIDHVAGLLTLREKQPFTLYMTGGIAEVLAANPIFGALDPAVVTRAPVALGESIEPVSGLSATLFAAPGKVPLYLEGDGAGLVTDMEGEQTVGVELSAAGARLLYVPGCARVTPTLAARLQGADAVFFDGTLWEDDEMIRLGLGVKTGARMGHMSMNGPSGSIAALAGMDIGRRIFVHMNNSNPVLVPGSAERRAAEAAGWTIGQDGMEITL</sequence>
<dbReference type="HAMAP" id="MF_00653">
    <property type="entry name" value="PQQ_syn_PqqB"/>
    <property type="match status" value="1"/>
</dbReference>
<evidence type="ECO:0000256" key="5">
    <source>
        <dbReference type="ARBA" id="ARBA00022905"/>
    </source>
</evidence>
<gene>
    <name evidence="6 8" type="primary">pqqB</name>
    <name evidence="8" type="ORF">FDP22_11520</name>
</gene>
<dbReference type="KEGG" id="ppru:FDP22_11520"/>
<evidence type="ECO:0000256" key="2">
    <source>
        <dbReference type="ARBA" id="ARBA00008481"/>
    </source>
</evidence>
<comment type="pathway">
    <text evidence="1 6">Cofactor biosynthesis; pyrroloquinoline quinone biosynthesis.</text>
</comment>
<evidence type="ECO:0000313" key="9">
    <source>
        <dbReference type="Proteomes" id="UP000305888"/>
    </source>
</evidence>
<keyword evidence="4 6" id="KW-0813">Transport</keyword>
<dbReference type="InterPro" id="IPR001279">
    <property type="entry name" value="Metallo-B-lactamas"/>
</dbReference>
<name>A0A5B8FHM9_9RHOB</name>
<feature type="domain" description="Metallo-beta-lactamase" evidence="7">
    <location>
        <begin position="52"/>
        <end position="268"/>
    </location>
</feature>
<evidence type="ECO:0000256" key="6">
    <source>
        <dbReference type="HAMAP-Rule" id="MF_00653"/>
    </source>
</evidence>
<dbReference type="Pfam" id="PF12706">
    <property type="entry name" value="Lactamase_B_2"/>
    <property type="match status" value="1"/>
</dbReference>
<evidence type="ECO:0000256" key="3">
    <source>
        <dbReference type="ARBA" id="ARBA00015084"/>
    </source>
</evidence>
<keyword evidence="5 6" id="KW-0884">PQQ biosynthesis</keyword>
<dbReference type="Gene3D" id="3.60.15.10">
    <property type="entry name" value="Ribonuclease Z/Hydroxyacylglutathione hydrolase-like"/>
    <property type="match status" value="1"/>
</dbReference>
<dbReference type="AlphaFoldDB" id="A0A5B8FHM9"/>
<dbReference type="OrthoDB" id="9778305at2"/>
<dbReference type="InterPro" id="IPR011842">
    <property type="entry name" value="PQQ_synth_PqqB"/>
</dbReference>
<evidence type="ECO:0000256" key="1">
    <source>
        <dbReference type="ARBA" id="ARBA00004886"/>
    </source>
</evidence>
<dbReference type="GO" id="GO:0018189">
    <property type="term" value="P:pyrroloquinoline quinone biosynthetic process"/>
    <property type="evidence" value="ECO:0007669"/>
    <property type="project" value="UniProtKB-UniRule"/>
</dbReference>
<dbReference type="UniPathway" id="UPA00539"/>
<proteinExistence type="inferred from homology"/>
<dbReference type="Proteomes" id="UP000305888">
    <property type="component" value="Chromosome"/>
</dbReference>
<reference evidence="8 9" key="1">
    <citation type="submission" date="2019-06" db="EMBL/GenBank/DDBJ databases">
        <title>Genome sequence of Rhodobacteraceae bacterium D4M1.</title>
        <authorList>
            <person name="Cao J."/>
        </authorList>
    </citation>
    <scope>NUCLEOTIDE SEQUENCE [LARGE SCALE GENOMIC DNA]</scope>
    <source>
        <strain evidence="8 9">D4M1</strain>
    </source>
</reference>
<protein>
    <recommendedName>
        <fullName evidence="3 6">Coenzyme PQQ synthesis protein B</fullName>
    </recommendedName>
    <alternativeName>
        <fullName evidence="6">Pyrroloquinoline quinone biosynthesis protein B</fullName>
    </alternativeName>
</protein>
<comment type="similarity">
    <text evidence="2 6">Belongs to the PqqB family.</text>
</comment>
<dbReference type="InterPro" id="IPR036866">
    <property type="entry name" value="RibonucZ/Hydroxyglut_hydro"/>
</dbReference>
<evidence type="ECO:0000259" key="7">
    <source>
        <dbReference type="Pfam" id="PF12706"/>
    </source>
</evidence>
<organism evidence="8 9">
    <name type="scientific">Paroceanicella profunda</name>
    <dbReference type="NCBI Taxonomy" id="2579971"/>
    <lineage>
        <taxon>Bacteria</taxon>
        <taxon>Pseudomonadati</taxon>
        <taxon>Pseudomonadota</taxon>
        <taxon>Alphaproteobacteria</taxon>
        <taxon>Rhodobacterales</taxon>
        <taxon>Paracoccaceae</taxon>
        <taxon>Paroceanicella</taxon>
    </lineage>
</organism>
<dbReference type="NCBIfam" id="TIGR02108">
    <property type="entry name" value="PQQ_syn_pqqB"/>
    <property type="match status" value="1"/>
</dbReference>
<comment type="function">
    <text evidence="6">May be involved in the transport of PQQ or its precursor to the periplasm.</text>
</comment>
<accession>A0A5B8FHM9</accession>
<dbReference type="EMBL" id="CP040818">
    <property type="protein sequence ID" value="QDL92347.1"/>
    <property type="molecule type" value="Genomic_DNA"/>
</dbReference>
<dbReference type="SUPFAM" id="SSF56281">
    <property type="entry name" value="Metallo-hydrolase/oxidoreductase"/>
    <property type="match status" value="1"/>
</dbReference>